<dbReference type="GO" id="GO:0006281">
    <property type="term" value="P:DNA repair"/>
    <property type="evidence" value="ECO:0007669"/>
    <property type="project" value="TreeGrafter"/>
</dbReference>
<dbReference type="InterPro" id="IPR050155">
    <property type="entry name" value="HAD-like_hydrolase_sf"/>
</dbReference>
<dbReference type="NCBIfam" id="TIGR01509">
    <property type="entry name" value="HAD-SF-IA-v3"/>
    <property type="match status" value="1"/>
</dbReference>
<dbReference type="InterPro" id="IPR023198">
    <property type="entry name" value="PGP-like_dom2"/>
</dbReference>
<dbReference type="PANTHER" id="PTHR43434:SF1">
    <property type="entry name" value="PHOSPHOGLYCOLATE PHOSPHATASE"/>
    <property type="match status" value="1"/>
</dbReference>
<evidence type="ECO:0000313" key="2">
    <source>
        <dbReference type="Proteomes" id="UP000518255"/>
    </source>
</evidence>
<dbReference type="NCBIfam" id="TIGR01549">
    <property type="entry name" value="HAD-SF-IA-v1"/>
    <property type="match status" value="1"/>
</dbReference>
<dbReference type="Proteomes" id="UP000518255">
    <property type="component" value="Unassembled WGS sequence"/>
</dbReference>
<comment type="caution">
    <text evidence="1">The sequence shown here is derived from an EMBL/GenBank/DDBJ whole genome shotgun (WGS) entry which is preliminary data.</text>
</comment>
<proteinExistence type="predicted"/>
<dbReference type="GO" id="GO:0005829">
    <property type="term" value="C:cytosol"/>
    <property type="evidence" value="ECO:0007669"/>
    <property type="project" value="TreeGrafter"/>
</dbReference>
<organism evidence="1 2">
    <name type="scientific">Limosilactobacillus fastidiosus</name>
    <dbReference type="NCBI Taxonomy" id="2759855"/>
    <lineage>
        <taxon>Bacteria</taxon>
        <taxon>Bacillati</taxon>
        <taxon>Bacillota</taxon>
        <taxon>Bacilli</taxon>
        <taxon>Lactobacillales</taxon>
        <taxon>Lactobacillaceae</taxon>
        <taxon>Limosilactobacillus</taxon>
    </lineage>
</organism>
<dbReference type="SUPFAM" id="SSF56784">
    <property type="entry name" value="HAD-like"/>
    <property type="match status" value="1"/>
</dbReference>
<dbReference type="InterPro" id="IPR006439">
    <property type="entry name" value="HAD-SF_hydro_IA"/>
</dbReference>
<dbReference type="PANTHER" id="PTHR43434">
    <property type="entry name" value="PHOSPHOGLYCOLATE PHOSPHATASE"/>
    <property type="match status" value="1"/>
</dbReference>
<protein>
    <submittedName>
        <fullName evidence="1">HAD family hydrolase</fullName>
    </submittedName>
</protein>
<reference evidence="1 2" key="1">
    <citation type="submission" date="2020-07" db="EMBL/GenBank/DDBJ databases">
        <title>Description of Limosilactobacillus balticus sp. nov., Limosilactobacillus agrestis sp. nov., Limosilactobacillus albertensis sp. nov., Limosilactobacillus rudii sp. nov., Limosilactobacillus fastidiosus sp. nov., five novel Limosilactobacillus species isolated from the vertebrate gastrointestinal tract, and proposal of 6 subspecies of Limosilactobacillus reuteri adapted to the gastrointestinal tract of specific vertebrate hosts.</title>
        <authorList>
            <person name="Li F."/>
            <person name="Cheng C."/>
            <person name="Zheng J."/>
            <person name="Quevedo R.M."/>
            <person name="Li J."/>
            <person name="Roos S."/>
            <person name="Gaenzle M.G."/>
            <person name="Walter J."/>
        </authorList>
    </citation>
    <scope>NUCLEOTIDE SEQUENCE [LARGE SCALE GENOMIC DNA]</scope>
    <source>
        <strain evidence="1 2">WF-MA3-C</strain>
    </source>
</reference>
<dbReference type="AlphaFoldDB" id="A0A7W3TZ07"/>
<dbReference type="RefSeq" id="WP_182580762.1">
    <property type="nucleotide sequence ID" value="NZ_JACIUY010000048.1"/>
</dbReference>
<name>A0A7W3TZ07_9LACO</name>
<sequence>MAHQITNFIFDIDGTLINTYEKYMPPMIDVMEKHGYHVPEDQVDSLKRKLFGITGTDSLRQAGVKEDDIPEMVDEWRKLSFQREDLVTVFPGIKEMITDLAARPDAKLAIATSKVREDYQDHFVKDYDWTKYFDVAVTEELTSKHKPDPDPILLAMKKMGARPENSVYVGDTINDMKAAHNAGIKFAGALYGSSQPQSIQNADYPLHKPQDLLKIN</sequence>
<dbReference type="InterPro" id="IPR023214">
    <property type="entry name" value="HAD_sf"/>
</dbReference>
<gene>
    <name evidence="1" type="ORF">H5R63_03445</name>
</gene>
<accession>A0A7W3TZ07</accession>
<dbReference type="InterPro" id="IPR041492">
    <property type="entry name" value="HAD_2"/>
</dbReference>
<dbReference type="SFLD" id="SFLDG01129">
    <property type="entry name" value="C1.5:_HAD__Beta-PGM__Phosphata"/>
    <property type="match status" value="1"/>
</dbReference>
<dbReference type="InterPro" id="IPR036412">
    <property type="entry name" value="HAD-like_sf"/>
</dbReference>
<dbReference type="Gene3D" id="1.10.150.240">
    <property type="entry name" value="Putative phosphatase, domain 2"/>
    <property type="match status" value="1"/>
</dbReference>
<dbReference type="Pfam" id="PF13419">
    <property type="entry name" value="HAD_2"/>
    <property type="match status" value="1"/>
</dbReference>
<dbReference type="Gene3D" id="3.40.50.1000">
    <property type="entry name" value="HAD superfamily/HAD-like"/>
    <property type="match status" value="1"/>
</dbReference>
<dbReference type="SFLD" id="SFLDS00003">
    <property type="entry name" value="Haloacid_Dehalogenase"/>
    <property type="match status" value="1"/>
</dbReference>
<dbReference type="GO" id="GO:0008967">
    <property type="term" value="F:phosphoglycolate phosphatase activity"/>
    <property type="evidence" value="ECO:0007669"/>
    <property type="project" value="TreeGrafter"/>
</dbReference>
<keyword evidence="1" id="KW-0378">Hydrolase</keyword>
<evidence type="ECO:0000313" key="1">
    <source>
        <dbReference type="EMBL" id="MBB1085852.1"/>
    </source>
</evidence>
<dbReference type="EMBL" id="JACIUY010000048">
    <property type="protein sequence ID" value="MBB1085852.1"/>
    <property type="molecule type" value="Genomic_DNA"/>
</dbReference>
<dbReference type="SFLD" id="SFLDG01135">
    <property type="entry name" value="C1.5.6:_HAD__Beta-PGM__Phospha"/>
    <property type="match status" value="1"/>
</dbReference>